<dbReference type="GO" id="GO:0005737">
    <property type="term" value="C:cytoplasm"/>
    <property type="evidence" value="ECO:0007669"/>
    <property type="project" value="UniProtKB-SubCell"/>
</dbReference>
<dbReference type="InterPro" id="IPR045334">
    <property type="entry name" value="INTS3"/>
</dbReference>
<reference evidence="9" key="1">
    <citation type="submission" date="2013-12" db="EMBL/GenBank/DDBJ databases">
        <title>The Genome Sequence of Aphanomyces invadans NJM9701.</title>
        <authorList>
            <consortium name="The Broad Institute Genomics Platform"/>
            <person name="Russ C."/>
            <person name="Tyler B."/>
            <person name="van West P."/>
            <person name="Dieguez-Uribeondo J."/>
            <person name="Young S.K."/>
            <person name="Zeng Q."/>
            <person name="Gargeya S."/>
            <person name="Fitzgerald M."/>
            <person name="Abouelleil A."/>
            <person name="Alvarado L."/>
            <person name="Chapman S.B."/>
            <person name="Gainer-Dewar J."/>
            <person name="Goldberg J."/>
            <person name="Griggs A."/>
            <person name="Gujja S."/>
            <person name="Hansen M."/>
            <person name="Howarth C."/>
            <person name="Imamovic A."/>
            <person name="Ireland A."/>
            <person name="Larimer J."/>
            <person name="McCowan C."/>
            <person name="Murphy C."/>
            <person name="Pearson M."/>
            <person name="Poon T.W."/>
            <person name="Priest M."/>
            <person name="Roberts A."/>
            <person name="Saif S."/>
            <person name="Shea T."/>
            <person name="Sykes S."/>
            <person name="Wortman J."/>
            <person name="Nusbaum C."/>
            <person name="Birren B."/>
        </authorList>
    </citation>
    <scope>NUCLEOTIDE SEQUENCE [LARGE SCALE GENOMIC DNA]</scope>
    <source>
        <strain evidence="9">NJM9701</strain>
    </source>
</reference>
<evidence type="ECO:0000256" key="6">
    <source>
        <dbReference type="SAM" id="MobiDB-lite"/>
    </source>
</evidence>
<feature type="domain" description="Ints3-like C-terminal" evidence="8">
    <location>
        <begin position="708"/>
        <end position="961"/>
    </location>
</feature>
<dbReference type="InterPro" id="IPR056518">
    <property type="entry name" value="HEAT_Ints3_C"/>
</dbReference>
<evidence type="ECO:0000256" key="5">
    <source>
        <dbReference type="ARBA" id="ARBA00023242"/>
    </source>
</evidence>
<comment type="subcellular location">
    <subcellularLocation>
        <location evidence="2">Cytoplasm</location>
    </subcellularLocation>
    <subcellularLocation>
        <location evidence="1">Nucleus</location>
    </subcellularLocation>
</comment>
<proteinExistence type="inferred from homology"/>
<evidence type="ECO:0000256" key="1">
    <source>
        <dbReference type="ARBA" id="ARBA00004123"/>
    </source>
</evidence>
<feature type="region of interest" description="Disordered" evidence="6">
    <location>
        <begin position="497"/>
        <end position="593"/>
    </location>
</feature>
<dbReference type="PANTHER" id="PTHR13587:SF7">
    <property type="entry name" value="INTEGRATOR COMPLEX SUBUNIT 3"/>
    <property type="match status" value="1"/>
</dbReference>
<evidence type="ECO:0000256" key="3">
    <source>
        <dbReference type="ARBA" id="ARBA00006130"/>
    </source>
</evidence>
<dbReference type="RefSeq" id="XP_008865063.1">
    <property type="nucleotide sequence ID" value="XM_008866841.1"/>
</dbReference>
<feature type="compositionally biased region" description="Polar residues" evidence="6">
    <location>
        <begin position="506"/>
        <end position="523"/>
    </location>
</feature>
<dbReference type="VEuPathDB" id="FungiDB:H310_03088"/>
<dbReference type="InterPro" id="IPR019333">
    <property type="entry name" value="INTS3_N"/>
</dbReference>
<keyword evidence="5" id="KW-0539">Nucleus</keyword>
<organism evidence="9">
    <name type="scientific">Aphanomyces invadans</name>
    <dbReference type="NCBI Taxonomy" id="157072"/>
    <lineage>
        <taxon>Eukaryota</taxon>
        <taxon>Sar</taxon>
        <taxon>Stramenopiles</taxon>
        <taxon>Oomycota</taxon>
        <taxon>Saprolegniomycetes</taxon>
        <taxon>Saprolegniales</taxon>
        <taxon>Verrucalvaceae</taxon>
        <taxon>Aphanomyces</taxon>
    </lineage>
</organism>
<feature type="compositionally biased region" description="Low complexity" evidence="6">
    <location>
        <begin position="556"/>
        <end position="574"/>
    </location>
</feature>
<dbReference type="OrthoDB" id="2021145at2759"/>
<feature type="region of interest" description="Disordered" evidence="6">
    <location>
        <begin position="1"/>
        <end position="55"/>
    </location>
</feature>
<evidence type="ECO:0000256" key="4">
    <source>
        <dbReference type="ARBA" id="ARBA00022490"/>
    </source>
</evidence>
<evidence type="ECO:0000259" key="8">
    <source>
        <dbReference type="Pfam" id="PF24566"/>
    </source>
</evidence>
<feature type="region of interest" description="Disordered" evidence="6">
    <location>
        <begin position="1017"/>
        <end position="1039"/>
    </location>
</feature>
<sequence length="1039" mass="114021">MSDSPPPPPPPPPASPKESVAPPPPPPPSDAPTPPSPQPPAAAASGPPRLGRSSSIVPAPSSKLLMYAPLDAPDDLDRNWVWHFMTAQKHLVHPGDLASYDKWQAVEGFEKHTAIVYGLLTDHKEMYWGLLQKLWAANTALKDKSLQGLHALIDIRFLRLTSSCRANLLWLLEQCIRDGINVDALLIVFMRYIGVPFGEIEPQPLEWLVRVLKSHAIWDSIVPHVTFTLLSIVPDLHTAKPGHAITTQVIQQVVALHATHASAMALGGRELVRLLDDAREIPELAPILQAMQTSPTPLLPTPPKFVVSRLTFKMHEQLRFVLDKVAHVSAHRYQKWFQASFLHVQPSDGRIADIVRFVCVVHQPTNQAVEAKMTPRYHILGWLLLLNKSPSAKARVLHAMFFDFFNYSQDVPVLHLEPAMMLLLKSTKNRNHAMVQDIVTFLVTRMEQSPDVAAKVSAAISALIKVGMMRNLVPLVDYLHEFNPTLGKQCQDLLPAHFNARPPGNTAHSNVTASPNHSNSPLHNASLPPRTHASPHSSPQHSHLTYPRPTSSPQRPNVSPKFPSPSSSPTTSPNQRRAPTSSPSDDGDAGANWTEQSFLDDRKAGQLSPHRPVEVPIAATPTTVLVIPESLQAFQDVVVALQLVQSDVEKMIPALAHVLSMWSHLPNAVAISADLGGLVYKCLERSFLTSTTMPQFVLDQCLQRPPQLYLPLLHGMYKQDSVLSSRLLAHCCIHDNLAPYVSFCEVLGQSDIAHAILQDVGLCAHLDEACALACSLLQVPYAGNVAVETTCLRVVPYLFQHAPAAYMPRVDALVRALVSVATPTMLAKLSMRLLLKDFSMFRDHQITNVLVSSLQWNSWEQWGVWELVASEWEAKKKDKATVAALRKVLACVDPHTHGEALSGILRLLVQVTPDMALFHCVIKLSDAFDPFPCSVLSIWSDKALATVQSFLVVVLRENQGKDALDVCRQLNKVPSTNALLQDSDIRAALLSLLGNDPTTGESFPVLFGQLASAADTTTATSSHGAPVAKKPRLDPPPSL</sequence>
<name>A0A024UN09_9STRA</name>
<dbReference type="eggNOG" id="KOG4262">
    <property type="taxonomic scope" value="Eukaryota"/>
</dbReference>
<evidence type="ECO:0000256" key="2">
    <source>
        <dbReference type="ARBA" id="ARBA00004496"/>
    </source>
</evidence>
<dbReference type="GeneID" id="20080138"/>
<evidence type="ECO:0000313" key="9">
    <source>
        <dbReference type="EMBL" id="ETW06988.1"/>
    </source>
</evidence>
<feature type="compositionally biased region" description="Pro residues" evidence="6">
    <location>
        <begin position="1"/>
        <end position="40"/>
    </location>
</feature>
<dbReference type="Pfam" id="PF10189">
    <property type="entry name" value="Ints3_N"/>
    <property type="match status" value="1"/>
</dbReference>
<dbReference type="EMBL" id="KI913955">
    <property type="protein sequence ID" value="ETW06988.1"/>
    <property type="molecule type" value="Genomic_DNA"/>
</dbReference>
<dbReference type="AlphaFoldDB" id="A0A024UN09"/>
<dbReference type="Pfam" id="PF24566">
    <property type="entry name" value="HEAT_Ints3_C"/>
    <property type="match status" value="1"/>
</dbReference>
<protein>
    <recommendedName>
        <fullName evidence="10">Integrator complex subunit 3</fullName>
    </recommendedName>
</protein>
<dbReference type="STRING" id="157072.A0A024UN09"/>
<feature type="domain" description="Integrator complex subunit 3 N-terminal" evidence="7">
    <location>
        <begin position="111"/>
        <end position="477"/>
    </location>
</feature>
<dbReference type="GO" id="GO:0005634">
    <property type="term" value="C:nucleus"/>
    <property type="evidence" value="ECO:0007669"/>
    <property type="project" value="UniProtKB-SubCell"/>
</dbReference>
<accession>A0A024UN09</accession>
<feature type="compositionally biased region" description="Low complexity" evidence="6">
    <location>
        <begin position="532"/>
        <end position="543"/>
    </location>
</feature>
<evidence type="ECO:0008006" key="10">
    <source>
        <dbReference type="Google" id="ProtNLM"/>
    </source>
</evidence>
<evidence type="ECO:0000259" key="7">
    <source>
        <dbReference type="Pfam" id="PF10189"/>
    </source>
</evidence>
<comment type="similarity">
    <text evidence="3">Belongs to the Integrator subunit 3 family.</text>
</comment>
<feature type="compositionally biased region" description="Polar residues" evidence="6">
    <location>
        <begin position="575"/>
        <end position="584"/>
    </location>
</feature>
<gene>
    <name evidence="9" type="ORF">H310_03088</name>
</gene>
<keyword evidence="4" id="KW-0963">Cytoplasm</keyword>
<dbReference type="PANTHER" id="PTHR13587">
    <property type="entry name" value="INTEGRATOR COMPLEX SUBUNIT 3"/>
    <property type="match status" value="1"/>
</dbReference>